<evidence type="ECO:0000256" key="4">
    <source>
        <dbReference type="ARBA" id="ARBA00022691"/>
    </source>
</evidence>
<keyword evidence="3" id="KW-0808">Transferase</keyword>
<gene>
    <name evidence="11" type="ORF">SAMN05421780_11358</name>
</gene>
<evidence type="ECO:0000313" key="11">
    <source>
        <dbReference type="EMBL" id="SFC94290.1"/>
    </source>
</evidence>
<dbReference type="InterPro" id="IPR002052">
    <property type="entry name" value="DNA_methylase_N6_adenine_CS"/>
</dbReference>
<dbReference type="OrthoDB" id="32195at2"/>
<dbReference type="EMBL" id="FOLE01000013">
    <property type="protein sequence ID" value="SFC94290.1"/>
    <property type="molecule type" value="Genomic_DNA"/>
</dbReference>
<dbReference type="PRINTS" id="PR00507">
    <property type="entry name" value="N12N6MTFRASE"/>
</dbReference>
<dbReference type="STRING" id="927664.SAMN05421780_11358"/>
<feature type="coiled-coil region" evidence="8">
    <location>
        <begin position="609"/>
        <end position="643"/>
    </location>
</feature>
<evidence type="ECO:0000259" key="10">
    <source>
        <dbReference type="Pfam" id="PF12950"/>
    </source>
</evidence>
<keyword evidence="2 11" id="KW-0489">Methyltransferase</keyword>
<evidence type="ECO:0000256" key="8">
    <source>
        <dbReference type="SAM" id="Coils"/>
    </source>
</evidence>
<dbReference type="InterPro" id="IPR050953">
    <property type="entry name" value="N4_N6_ade-DNA_methylase"/>
</dbReference>
<evidence type="ECO:0000256" key="5">
    <source>
        <dbReference type="ARBA" id="ARBA00022747"/>
    </source>
</evidence>
<dbReference type="GO" id="GO:0009007">
    <property type="term" value="F:site-specific DNA-methyltransferase (adenine-specific) activity"/>
    <property type="evidence" value="ECO:0007669"/>
    <property type="project" value="UniProtKB-EC"/>
</dbReference>
<keyword evidence="12" id="KW-1185">Reference proteome</keyword>
<feature type="domain" description="TaqI-like C-terminal specificity" evidence="10">
    <location>
        <begin position="895"/>
        <end position="1036"/>
    </location>
</feature>
<dbReference type="InterPro" id="IPR029063">
    <property type="entry name" value="SAM-dependent_MTases_sf"/>
</dbReference>
<dbReference type="PANTHER" id="PTHR33841">
    <property type="entry name" value="DNA METHYLTRANSFERASE YEEA-RELATED"/>
    <property type="match status" value="1"/>
</dbReference>
<evidence type="ECO:0000256" key="1">
    <source>
        <dbReference type="ARBA" id="ARBA00011900"/>
    </source>
</evidence>
<dbReference type="EC" id="2.1.1.72" evidence="1"/>
<evidence type="ECO:0000256" key="7">
    <source>
        <dbReference type="ARBA" id="ARBA00047942"/>
    </source>
</evidence>
<dbReference type="Proteomes" id="UP000199514">
    <property type="component" value="Unassembled WGS sequence"/>
</dbReference>
<dbReference type="PANTHER" id="PTHR33841:SF1">
    <property type="entry name" value="DNA METHYLTRANSFERASE A"/>
    <property type="match status" value="1"/>
</dbReference>
<evidence type="ECO:0000256" key="3">
    <source>
        <dbReference type="ARBA" id="ARBA00022679"/>
    </source>
</evidence>
<dbReference type="PROSITE" id="PS00092">
    <property type="entry name" value="N6_MTASE"/>
    <property type="match status" value="1"/>
</dbReference>
<keyword evidence="8" id="KW-0175">Coiled coil</keyword>
<dbReference type="RefSeq" id="WP_091516348.1">
    <property type="nucleotide sequence ID" value="NZ_FOLE01000013.1"/>
</dbReference>
<dbReference type="InterPro" id="IPR025931">
    <property type="entry name" value="TaqI_C"/>
</dbReference>
<evidence type="ECO:0000313" key="12">
    <source>
        <dbReference type="Proteomes" id="UP000199514"/>
    </source>
</evidence>
<dbReference type="GO" id="GO:0003677">
    <property type="term" value="F:DNA binding"/>
    <property type="evidence" value="ECO:0007669"/>
    <property type="project" value="UniProtKB-KW"/>
</dbReference>
<keyword evidence="6" id="KW-0238">DNA-binding</keyword>
<keyword evidence="5" id="KW-0680">Restriction system</keyword>
<dbReference type="SUPFAM" id="SSF53335">
    <property type="entry name" value="S-adenosyl-L-methionine-dependent methyltransferases"/>
    <property type="match status" value="1"/>
</dbReference>
<feature type="domain" description="Type II methyltransferase M.TaqI-like" evidence="9">
    <location>
        <begin position="520"/>
        <end position="779"/>
    </location>
</feature>
<dbReference type="InterPro" id="IPR011639">
    <property type="entry name" value="MethylTrfase_TaqI-like_dom"/>
</dbReference>
<dbReference type="Pfam" id="PF12950">
    <property type="entry name" value="TaqI_C"/>
    <property type="match status" value="1"/>
</dbReference>
<proteinExistence type="predicted"/>
<organism evidence="11 12">
    <name type="scientific">Flexibacter flexilis DSM 6793</name>
    <dbReference type="NCBI Taxonomy" id="927664"/>
    <lineage>
        <taxon>Bacteria</taxon>
        <taxon>Pseudomonadati</taxon>
        <taxon>Bacteroidota</taxon>
        <taxon>Cytophagia</taxon>
        <taxon>Cytophagales</taxon>
        <taxon>Flexibacteraceae</taxon>
        <taxon>Flexibacter</taxon>
    </lineage>
</organism>
<dbReference type="GO" id="GO:0009307">
    <property type="term" value="P:DNA restriction-modification system"/>
    <property type="evidence" value="ECO:0007669"/>
    <property type="project" value="UniProtKB-KW"/>
</dbReference>
<dbReference type="Pfam" id="PF07669">
    <property type="entry name" value="Eco57I"/>
    <property type="match status" value="1"/>
</dbReference>
<evidence type="ECO:0000256" key="2">
    <source>
        <dbReference type="ARBA" id="ARBA00022603"/>
    </source>
</evidence>
<dbReference type="AlphaFoldDB" id="A0A1I1NKM3"/>
<dbReference type="GO" id="GO:0032259">
    <property type="term" value="P:methylation"/>
    <property type="evidence" value="ECO:0007669"/>
    <property type="project" value="UniProtKB-KW"/>
</dbReference>
<keyword evidence="4" id="KW-0949">S-adenosyl-L-methionine</keyword>
<evidence type="ECO:0000259" key="9">
    <source>
        <dbReference type="Pfam" id="PF07669"/>
    </source>
</evidence>
<comment type="catalytic activity">
    <reaction evidence="7">
        <text>a 2'-deoxyadenosine in DNA + S-adenosyl-L-methionine = an N(6)-methyl-2'-deoxyadenosine in DNA + S-adenosyl-L-homocysteine + H(+)</text>
        <dbReference type="Rhea" id="RHEA:15197"/>
        <dbReference type="Rhea" id="RHEA-COMP:12418"/>
        <dbReference type="Rhea" id="RHEA-COMP:12419"/>
        <dbReference type="ChEBI" id="CHEBI:15378"/>
        <dbReference type="ChEBI" id="CHEBI:57856"/>
        <dbReference type="ChEBI" id="CHEBI:59789"/>
        <dbReference type="ChEBI" id="CHEBI:90615"/>
        <dbReference type="ChEBI" id="CHEBI:90616"/>
        <dbReference type="EC" id="2.1.1.72"/>
    </reaction>
</comment>
<sequence>MEKKILQNILSKPFVLSDWLTLLTDVFGVKNFLQNPAEIPLPSNNKAEAAFELGSFSTADDRIIGLYLVKVKPEVWLERNKVGLRELLRSVYKNEVDGALIVFEQADKWRLSFVSEIRTLDEYGQIVENQTQPKRYTYLLGSGQKVKTPTDRLCAIAGKKAKLEDIRSLFSVSTLTKEFYNELFKWYEWALSEEIGITFPKNTSTADDDREKLEEQIIRLITRLLFVWFIKQKQLVPHNLFDKEQLKSILKDFNPNDNNNGSYYNAILQNLFFATLNKSVTERAFAKDENNRDVKTLYRYAEMFDIEEAEVLNLFCKIPFLNGGLFECLDKEASTDGVKYHLDGFSRNDRKVRGQFSHRAYIPNCVFFDENKGIIPLLERYNFTVEENAPEDVQVALDPELLGNVFENLLGAYNSETKESARKQSGSFYTPREIVDFMVSESLQTYLNEKIGDVDLNGQLTDEQKKKIYNTLLKVKILDPACGSGAFPMGILNGIIALLEKIGVAQHLDMYQLKLHLIENCIYGVDLQTIAAQISKLRFFISLIVEQGEMDLSKENYGVITLPNLETKFVAANTLLGLPKRQAQIDLFEDPAIETTKQEIFAVRHEHFYARTAKEKRQLRDKDEKLRKKLVQLLENNHSLNHEDAKKIAEWNPYDQNSSSDFFDVEWMFLLKDGFDIVIGNPPYFSLSTDSIYLDDKTGKRIKHNRIYEPQGFKVFSNSGDIYSLFYEKGWQVIKEKGHLCFITSNKWMRAGYGESTRKFFAENTNPVLLIDFAGQKIFESATVDVNILLFSKSKNQQKTLACIVKEKVLNNLSVFVRQQGSECGFLGKESWTILSPIEQSIKQKIEAVGTPLKDWDINIYRGILTGYNEAFIIDGSTKDKLVKEDPKSIEIIRPILRGRDIKRYGYEYADLYLIATFPSLKIDIEQYPAVKKHLLSFGMERLEQTGKEYKVNGETIKARKKTNNKWFETQDSISYWDDFNRQKIVWKRVGSILRFSYDEAGTMALDSTCFATGKYIKFLVGVLNSKMGHYLMKDAPQTGTGDLLISVQAIEPLKIPIPDTNTEQSISKLIEEILHNKKHGLSSYELEHRLDNVVYALYNLEKTEIDFVNIL</sequence>
<evidence type="ECO:0000256" key="6">
    <source>
        <dbReference type="ARBA" id="ARBA00023125"/>
    </source>
</evidence>
<protein>
    <recommendedName>
        <fullName evidence="1">site-specific DNA-methyltransferase (adenine-specific)</fullName>
        <ecNumber evidence="1">2.1.1.72</ecNumber>
    </recommendedName>
</protein>
<dbReference type="Gene3D" id="3.40.50.150">
    <property type="entry name" value="Vaccinia Virus protein VP39"/>
    <property type="match status" value="1"/>
</dbReference>
<reference evidence="11 12" key="1">
    <citation type="submission" date="2016-10" db="EMBL/GenBank/DDBJ databases">
        <authorList>
            <person name="de Groot N.N."/>
        </authorList>
    </citation>
    <scope>NUCLEOTIDE SEQUENCE [LARGE SCALE GENOMIC DNA]</scope>
    <source>
        <strain evidence="11 12">DSM 6793</strain>
    </source>
</reference>
<accession>A0A1I1NKM3</accession>
<name>A0A1I1NKM3_9BACT</name>